<dbReference type="OrthoDB" id="1918034at2759"/>
<dbReference type="KEGG" id="pda:103702493"/>
<dbReference type="GO" id="GO:0016020">
    <property type="term" value="C:membrane"/>
    <property type="evidence" value="ECO:0007669"/>
    <property type="project" value="InterPro"/>
</dbReference>
<proteinExistence type="predicted"/>
<sequence>MISDPNDNPIILYACVAKGPTVLAEISSAAAGDLAAQCLAAAPRFHRLYSHTAGGRIYAFLMEDPLIFFAIAGESLGKPQVLLFLRRLRDAFFASSAIAIGGAHDRPSPLCLQRELLPELRRLVLPLSFQADKPPPPQPPPADPPPPAAGGSESEQETRKETRKKKKKSNATTEEDSISRIGSFDSEAESRIEISAADADPRTKTVQGFWGQHVRTVVLIDLALCSLLFGIWLSVCRGFHCIGS</sequence>
<reference evidence="3" key="2">
    <citation type="submission" date="2025-08" db="UniProtKB">
        <authorList>
            <consortium name="RefSeq"/>
        </authorList>
    </citation>
    <scope>IDENTIFICATION</scope>
    <source>
        <tissue evidence="3">Young leaves</tissue>
    </source>
</reference>
<keyword evidence="2" id="KW-1185">Reference proteome</keyword>
<reference evidence="2" key="1">
    <citation type="journal article" date="2019" name="Nat. Commun.">
        <title>Genome-wide association mapping of date palm fruit traits.</title>
        <authorList>
            <person name="Hazzouri K.M."/>
            <person name="Gros-Balthazard M."/>
            <person name="Flowers J.M."/>
            <person name="Copetti D."/>
            <person name="Lemansour A."/>
            <person name="Lebrun M."/>
            <person name="Masmoudi K."/>
            <person name="Ferrand S."/>
            <person name="Dhar M.I."/>
            <person name="Fresquez Z.A."/>
            <person name="Rosas U."/>
            <person name="Zhang J."/>
            <person name="Talag J."/>
            <person name="Lee S."/>
            <person name="Kudrna D."/>
            <person name="Powell R.F."/>
            <person name="Leitch I.J."/>
            <person name="Krueger R.R."/>
            <person name="Wing R.A."/>
            <person name="Amiri K.M.A."/>
            <person name="Purugganan M.D."/>
        </authorList>
    </citation>
    <scope>NUCLEOTIDE SEQUENCE [LARGE SCALE GENOMIC DNA]</scope>
    <source>
        <strain evidence="2">cv. Khalas</strain>
    </source>
</reference>
<protein>
    <submittedName>
        <fullName evidence="3">Phytolongin Phyl2.2</fullName>
    </submittedName>
</protein>
<dbReference type="Proteomes" id="UP000228380">
    <property type="component" value="Chromosome 8"/>
</dbReference>
<dbReference type="InterPro" id="IPR044783">
    <property type="entry name" value="PHYL"/>
</dbReference>
<name>A0A8B7BQD9_PHODC</name>
<dbReference type="GeneID" id="103702493"/>
<dbReference type="RefSeq" id="XP_008783168.2">
    <property type="nucleotide sequence ID" value="XM_008784946.3"/>
</dbReference>
<gene>
    <name evidence="3" type="primary">LOC103702493</name>
</gene>
<evidence type="ECO:0000313" key="2">
    <source>
        <dbReference type="Proteomes" id="UP000228380"/>
    </source>
</evidence>
<feature type="region of interest" description="Disordered" evidence="1">
    <location>
        <begin position="129"/>
        <end position="182"/>
    </location>
</feature>
<dbReference type="PANTHER" id="PTHR47461:SF3">
    <property type="entry name" value="PHYTOLONGIN PHYL2.2"/>
    <property type="match status" value="1"/>
</dbReference>
<dbReference type="Gene3D" id="3.30.450.50">
    <property type="entry name" value="Longin domain"/>
    <property type="match status" value="1"/>
</dbReference>
<accession>A0A8B7BQD9</accession>
<evidence type="ECO:0000313" key="3">
    <source>
        <dbReference type="RefSeq" id="XP_008783168.2"/>
    </source>
</evidence>
<dbReference type="AlphaFoldDB" id="A0A8B7BQD9"/>
<dbReference type="SUPFAM" id="SSF64356">
    <property type="entry name" value="SNARE-like"/>
    <property type="match status" value="1"/>
</dbReference>
<organism evidence="2 3">
    <name type="scientific">Phoenix dactylifera</name>
    <name type="common">Date palm</name>
    <dbReference type="NCBI Taxonomy" id="42345"/>
    <lineage>
        <taxon>Eukaryota</taxon>
        <taxon>Viridiplantae</taxon>
        <taxon>Streptophyta</taxon>
        <taxon>Embryophyta</taxon>
        <taxon>Tracheophyta</taxon>
        <taxon>Spermatophyta</taxon>
        <taxon>Magnoliopsida</taxon>
        <taxon>Liliopsida</taxon>
        <taxon>Arecaceae</taxon>
        <taxon>Coryphoideae</taxon>
        <taxon>Phoeniceae</taxon>
        <taxon>Phoenix</taxon>
    </lineage>
</organism>
<dbReference type="InterPro" id="IPR011012">
    <property type="entry name" value="Longin-like_dom_sf"/>
</dbReference>
<dbReference type="PANTHER" id="PTHR47461">
    <property type="entry name" value="PHYTOLONGIN PHYL1.2"/>
    <property type="match status" value="1"/>
</dbReference>
<evidence type="ECO:0000256" key="1">
    <source>
        <dbReference type="SAM" id="MobiDB-lite"/>
    </source>
</evidence>
<feature type="compositionally biased region" description="Pro residues" evidence="1">
    <location>
        <begin position="133"/>
        <end position="148"/>
    </location>
</feature>